<evidence type="ECO:0000256" key="11">
    <source>
        <dbReference type="ARBA" id="ARBA00023157"/>
    </source>
</evidence>
<name>A0A8C3TQJ4_CATUS</name>
<proteinExistence type="inferred from homology"/>
<dbReference type="GO" id="GO:0005615">
    <property type="term" value="C:extracellular space"/>
    <property type="evidence" value="ECO:0007669"/>
    <property type="project" value="TreeGrafter"/>
</dbReference>
<keyword evidence="5" id="KW-0964">Secreted</keyword>
<dbReference type="PROSITE" id="PS50026">
    <property type="entry name" value="EGF_3"/>
    <property type="match status" value="1"/>
</dbReference>
<dbReference type="PROSITE" id="PS01186">
    <property type="entry name" value="EGF_2"/>
    <property type="match status" value="1"/>
</dbReference>
<feature type="domain" description="EGF-like" evidence="15">
    <location>
        <begin position="32"/>
        <end position="75"/>
    </location>
</feature>
<evidence type="ECO:0000313" key="17">
    <source>
        <dbReference type="Proteomes" id="UP000694563"/>
    </source>
</evidence>
<sequence>WKWLRLSSNFHFSPLAVSSSDTTTYSTERSEHFKPCKDKDLAYCLNEGECFVIETLTGSHKHCRCKEGYQGVRCDQFLPKTDSILSDPSTSKVFVLSRRVPEAVPCGMTLCSQTGHCSCVLRAARA</sequence>
<evidence type="ECO:0000256" key="14">
    <source>
        <dbReference type="PROSITE-ProRule" id="PRU00076"/>
    </source>
</evidence>
<dbReference type="PROSITE" id="PS00022">
    <property type="entry name" value="EGF_1"/>
    <property type="match status" value="1"/>
</dbReference>
<dbReference type="GO" id="GO:0045499">
    <property type="term" value="F:chemorepellent activity"/>
    <property type="evidence" value="ECO:0007669"/>
    <property type="project" value="TreeGrafter"/>
</dbReference>
<evidence type="ECO:0000256" key="3">
    <source>
        <dbReference type="ARBA" id="ARBA00008216"/>
    </source>
</evidence>
<dbReference type="SUPFAM" id="SSF57196">
    <property type="entry name" value="EGF/Laminin"/>
    <property type="match status" value="1"/>
</dbReference>
<comment type="subcellular location">
    <subcellularLocation>
        <location evidence="1">Cell membrane</location>
        <topology evidence="1">Single-pass type I membrane protein</topology>
    </subcellularLocation>
    <subcellularLocation>
        <location evidence="2">Secreted</location>
    </subcellularLocation>
</comment>
<dbReference type="GO" id="GO:0007399">
    <property type="term" value="P:nervous system development"/>
    <property type="evidence" value="ECO:0007669"/>
    <property type="project" value="InterPro"/>
</dbReference>
<evidence type="ECO:0000256" key="9">
    <source>
        <dbReference type="ARBA" id="ARBA00023030"/>
    </source>
</evidence>
<dbReference type="GO" id="GO:0035556">
    <property type="term" value="P:intracellular signal transduction"/>
    <property type="evidence" value="ECO:0007669"/>
    <property type="project" value="TreeGrafter"/>
</dbReference>
<reference evidence="16" key="3">
    <citation type="submission" date="2025-09" db="UniProtKB">
        <authorList>
            <consortium name="Ensembl"/>
        </authorList>
    </citation>
    <scope>IDENTIFICATION</scope>
</reference>
<evidence type="ECO:0000256" key="13">
    <source>
        <dbReference type="ARBA" id="ARBA00069446"/>
    </source>
</evidence>
<comment type="subunit">
    <text evidence="12">Interacts with ERBB4.</text>
</comment>
<dbReference type="InterPro" id="IPR000742">
    <property type="entry name" value="EGF"/>
</dbReference>
<evidence type="ECO:0000256" key="8">
    <source>
        <dbReference type="ARBA" id="ARBA00022989"/>
    </source>
</evidence>
<keyword evidence="4" id="KW-1003">Cell membrane</keyword>
<evidence type="ECO:0000256" key="5">
    <source>
        <dbReference type="ARBA" id="ARBA00022525"/>
    </source>
</evidence>
<evidence type="ECO:0000256" key="7">
    <source>
        <dbReference type="ARBA" id="ARBA00022692"/>
    </source>
</evidence>
<evidence type="ECO:0000256" key="4">
    <source>
        <dbReference type="ARBA" id="ARBA00022475"/>
    </source>
</evidence>
<feature type="disulfide bond" evidence="14">
    <location>
        <begin position="65"/>
        <end position="74"/>
    </location>
</feature>
<dbReference type="InterPro" id="IPR040180">
    <property type="entry name" value="Neuregulin"/>
</dbReference>
<comment type="similarity">
    <text evidence="3">Belongs to the neuregulin family.</text>
</comment>
<dbReference type="GO" id="GO:0098978">
    <property type="term" value="C:glutamatergic synapse"/>
    <property type="evidence" value="ECO:0007669"/>
    <property type="project" value="UniProtKB-ARBA"/>
</dbReference>
<keyword evidence="10" id="KW-0472">Membrane</keyword>
<evidence type="ECO:0000256" key="1">
    <source>
        <dbReference type="ARBA" id="ARBA00004251"/>
    </source>
</evidence>
<evidence type="ECO:0000256" key="10">
    <source>
        <dbReference type="ARBA" id="ARBA00023136"/>
    </source>
</evidence>
<evidence type="ECO:0000256" key="2">
    <source>
        <dbReference type="ARBA" id="ARBA00004613"/>
    </source>
</evidence>
<reference evidence="16" key="1">
    <citation type="submission" date="2020-10" db="EMBL/GenBank/DDBJ databases">
        <title>Catharus ustulatus (Swainson's thrush) genome, bCatUst1, primary haplotype v2.</title>
        <authorList>
            <person name="Delmore K."/>
            <person name="Vafadar M."/>
            <person name="Formenti G."/>
            <person name="Chow W."/>
            <person name="Pelan S."/>
            <person name="Howe K."/>
            <person name="Rhie A."/>
            <person name="Mountcastle J."/>
            <person name="Haase B."/>
            <person name="Fedrigo O."/>
            <person name="Jarvis E.D."/>
        </authorList>
    </citation>
    <scope>NUCLEOTIDE SEQUENCE [LARGE SCALE GENOMIC DNA]</scope>
</reference>
<organism evidence="16 17">
    <name type="scientific">Catharus ustulatus</name>
    <name type="common">Russet-backed thrush</name>
    <name type="synonym">Hylocichla ustulatus</name>
    <dbReference type="NCBI Taxonomy" id="91951"/>
    <lineage>
        <taxon>Eukaryota</taxon>
        <taxon>Metazoa</taxon>
        <taxon>Chordata</taxon>
        <taxon>Craniata</taxon>
        <taxon>Vertebrata</taxon>
        <taxon>Euteleostomi</taxon>
        <taxon>Archelosauria</taxon>
        <taxon>Archosauria</taxon>
        <taxon>Dinosauria</taxon>
        <taxon>Saurischia</taxon>
        <taxon>Theropoda</taxon>
        <taxon>Coelurosauria</taxon>
        <taxon>Aves</taxon>
        <taxon>Neognathae</taxon>
        <taxon>Neoaves</taxon>
        <taxon>Telluraves</taxon>
        <taxon>Australaves</taxon>
        <taxon>Passeriformes</taxon>
        <taxon>Turdidae</taxon>
        <taxon>Catharus</taxon>
    </lineage>
</organism>
<dbReference type="GO" id="GO:0008083">
    <property type="term" value="F:growth factor activity"/>
    <property type="evidence" value="ECO:0007669"/>
    <property type="project" value="UniProtKB-KW"/>
</dbReference>
<dbReference type="GO" id="GO:0048513">
    <property type="term" value="P:animal organ development"/>
    <property type="evidence" value="ECO:0007669"/>
    <property type="project" value="TreeGrafter"/>
</dbReference>
<dbReference type="GO" id="GO:0005886">
    <property type="term" value="C:plasma membrane"/>
    <property type="evidence" value="ECO:0007669"/>
    <property type="project" value="UniProtKB-SubCell"/>
</dbReference>
<dbReference type="PANTHER" id="PTHR11100:SF18">
    <property type="entry name" value="PRO-NEUREGULIN-3, MEMBRANE-BOUND ISOFORM"/>
    <property type="match status" value="1"/>
</dbReference>
<evidence type="ECO:0000256" key="12">
    <source>
        <dbReference type="ARBA" id="ARBA00063299"/>
    </source>
</evidence>
<keyword evidence="7" id="KW-0812">Transmembrane</keyword>
<reference evidence="16" key="2">
    <citation type="submission" date="2025-08" db="UniProtKB">
        <authorList>
            <consortium name="Ensembl"/>
        </authorList>
    </citation>
    <scope>IDENTIFICATION</scope>
</reference>
<keyword evidence="8" id="KW-1133">Transmembrane helix</keyword>
<keyword evidence="9" id="KW-0339">Growth factor</keyword>
<dbReference type="PANTHER" id="PTHR11100">
    <property type="entry name" value="HEREGULIN-NEUREGULIN FAMILY MEMBER"/>
    <property type="match status" value="1"/>
</dbReference>
<keyword evidence="11 14" id="KW-1015">Disulfide bond</keyword>
<protein>
    <recommendedName>
        <fullName evidence="13">Pro-neuregulin-3, membrane-bound isoform</fullName>
    </recommendedName>
</protein>
<keyword evidence="17" id="KW-1185">Reference proteome</keyword>
<dbReference type="Gene3D" id="2.10.25.10">
    <property type="entry name" value="Laminin"/>
    <property type="match status" value="1"/>
</dbReference>
<accession>A0A8C3TQJ4</accession>
<dbReference type="FunFam" id="2.10.25.10:FF:000267">
    <property type="entry name" value="pro-neuregulin-3, membrane-bound isoform"/>
    <property type="match status" value="1"/>
</dbReference>
<evidence type="ECO:0000313" key="16">
    <source>
        <dbReference type="Ensembl" id="ENSCUSP00005002304.1"/>
    </source>
</evidence>
<evidence type="ECO:0000259" key="15">
    <source>
        <dbReference type="PROSITE" id="PS50026"/>
    </source>
</evidence>
<evidence type="ECO:0000256" key="6">
    <source>
        <dbReference type="ARBA" id="ARBA00022536"/>
    </source>
</evidence>
<keyword evidence="6 14" id="KW-0245">EGF-like domain</keyword>
<dbReference type="GO" id="GO:0038130">
    <property type="term" value="P:ERBB4 signaling pathway"/>
    <property type="evidence" value="ECO:0007669"/>
    <property type="project" value="UniProtKB-ARBA"/>
</dbReference>
<dbReference type="Ensembl" id="ENSCUST00005002431.1">
    <property type="protein sequence ID" value="ENSCUSP00005002304.1"/>
    <property type="gene ID" value="ENSCUSG00005001569.1"/>
</dbReference>
<comment type="caution">
    <text evidence="14">Lacks conserved residue(s) required for the propagation of feature annotation.</text>
</comment>
<dbReference type="AlphaFoldDB" id="A0A8C3TQJ4"/>
<dbReference type="Proteomes" id="UP000694563">
    <property type="component" value="Chromosome 8"/>
</dbReference>